<feature type="domain" description="NADH:flavin oxidoreductase/NADH oxidase N-terminal" evidence="3">
    <location>
        <begin position="6"/>
        <end position="363"/>
    </location>
</feature>
<evidence type="ECO:0000313" key="4">
    <source>
        <dbReference type="EMBL" id="SHG82795.1"/>
    </source>
</evidence>
<dbReference type="EMBL" id="FQWZ01000003">
    <property type="protein sequence ID" value="SHG82795.1"/>
    <property type="molecule type" value="Genomic_DNA"/>
</dbReference>
<dbReference type="STRING" id="490188.SAMN04488068_1557"/>
<dbReference type="GO" id="GO:0016491">
    <property type="term" value="F:oxidoreductase activity"/>
    <property type="evidence" value="ECO:0007669"/>
    <property type="project" value="UniProtKB-KW"/>
</dbReference>
<reference evidence="4 5" key="1">
    <citation type="submission" date="2016-11" db="EMBL/GenBank/DDBJ databases">
        <authorList>
            <person name="Jaros S."/>
            <person name="Januszkiewicz K."/>
            <person name="Wedrychowicz H."/>
        </authorList>
    </citation>
    <scope>NUCLEOTIDE SEQUENCE [LARGE SCALE GENOMIC DNA]</scope>
    <source>
        <strain evidence="4 5">CGMCC 1.7049</strain>
    </source>
</reference>
<keyword evidence="1" id="KW-0285">Flavoprotein</keyword>
<dbReference type="Proteomes" id="UP000199758">
    <property type="component" value="Unassembled WGS sequence"/>
</dbReference>
<dbReference type="PANTHER" id="PTHR43656">
    <property type="entry name" value="BINDING OXIDOREDUCTASE, PUTATIVE (AFU_ORTHOLOGUE AFUA_2G08260)-RELATED"/>
    <property type="match status" value="1"/>
</dbReference>
<evidence type="ECO:0000256" key="1">
    <source>
        <dbReference type="ARBA" id="ARBA00022630"/>
    </source>
</evidence>
<dbReference type="RefSeq" id="WP_072896220.1">
    <property type="nucleotide sequence ID" value="NZ_FQWZ01000003.1"/>
</dbReference>
<dbReference type="Gene3D" id="3.20.20.70">
    <property type="entry name" value="Aldolase class I"/>
    <property type="match status" value="1"/>
</dbReference>
<keyword evidence="2" id="KW-0560">Oxidoreductase</keyword>
<evidence type="ECO:0000256" key="2">
    <source>
        <dbReference type="ARBA" id="ARBA00023002"/>
    </source>
</evidence>
<dbReference type="InterPro" id="IPR013785">
    <property type="entry name" value="Aldolase_TIM"/>
</dbReference>
<dbReference type="SUPFAM" id="SSF51395">
    <property type="entry name" value="FMN-linked oxidoreductases"/>
    <property type="match status" value="1"/>
</dbReference>
<proteinExistence type="predicted"/>
<evidence type="ECO:0000313" key="5">
    <source>
        <dbReference type="Proteomes" id="UP000199758"/>
    </source>
</evidence>
<keyword evidence="5" id="KW-1185">Reference proteome</keyword>
<gene>
    <name evidence="4" type="ORF">SAMN04488068_1557</name>
</gene>
<dbReference type="InterPro" id="IPR051799">
    <property type="entry name" value="NADH_flavin_oxidoreductase"/>
</dbReference>
<organism evidence="4 5">
    <name type="scientific">Hydrocarboniphaga daqingensis</name>
    <dbReference type="NCBI Taxonomy" id="490188"/>
    <lineage>
        <taxon>Bacteria</taxon>
        <taxon>Pseudomonadati</taxon>
        <taxon>Pseudomonadota</taxon>
        <taxon>Gammaproteobacteria</taxon>
        <taxon>Nevskiales</taxon>
        <taxon>Nevskiaceae</taxon>
        <taxon>Hydrocarboniphaga</taxon>
    </lineage>
</organism>
<dbReference type="Pfam" id="PF00724">
    <property type="entry name" value="Oxidored_FMN"/>
    <property type="match status" value="1"/>
</dbReference>
<dbReference type="InterPro" id="IPR001155">
    <property type="entry name" value="OxRdtase_FMN_N"/>
</dbReference>
<dbReference type="GO" id="GO:0010181">
    <property type="term" value="F:FMN binding"/>
    <property type="evidence" value="ECO:0007669"/>
    <property type="project" value="InterPro"/>
</dbReference>
<dbReference type="OrthoDB" id="8523426at2"/>
<name>A0A1M5N011_9GAMM</name>
<dbReference type="CDD" id="cd02803">
    <property type="entry name" value="OYE_like_FMN_family"/>
    <property type="match status" value="1"/>
</dbReference>
<accession>A0A1M5N011</accession>
<dbReference type="PANTHER" id="PTHR43656:SF2">
    <property type="entry name" value="BINDING OXIDOREDUCTASE, PUTATIVE (AFU_ORTHOLOGUE AFUA_2G08260)-RELATED"/>
    <property type="match status" value="1"/>
</dbReference>
<evidence type="ECO:0000259" key="3">
    <source>
        <dbReference type="Pfam" id="PF00724"/>
    </source>
</evidence>
<protein>
    <submittedName>
        <fullName evidence="4">2,4-dienoyl-CoA reductase (NADPH2)</fullName>
    </submittedName>
</protein>
<sequence length="404" mass="42976">MTRSAFSPLTIGPLTLRNRFIKSATNEGMAPGGIPSRALVEHHRAIAAGGAAMTTVAYCAVSADGRTFEDQIHLHRGILPHLRALTDAVHAHGAAACAQITHGGAFTFLKQLSTRYPLSASGGFNAVGVVSGRLLRTQMDAAQMELVTQQFVDGAQLAVEAGFDAVELHMGHGYLLSQFLSPGYNKRRDGYGGDAVARARFPAQILRRVLDAVGTRVAVTCKIGVDEGFRKGGTAEDAAAIARVLEREGAHLLVLSGGMNVESPWAIFGSPMPREAVENMQNTVVKLSTRLMRLIEPKVQFKPLYLREHSLKVRSAVSMPLAYLGGAQSMDAVEQIMADGFDAVTMGRALIHDARLVQRFADGSTRVSGCTACNRCVVSMYTPAGTHCVIGPAPDASLNAMPAV</sequence>
<dbReference type="AlphaFoldDB" id="A0A1M5N011"/>